<evidence type="ECO:0000313" key="2">
    <source>
        <dbReference type="EMBL" id="CAB4943539.1"/>
    </source>
</evidence>
<dbReference type="Gene3D" id="3.10.180.10">
    <property type="entry name" value="2,3-Dihydroxybiphenyl 1,2-Dioxygenase, domain 1"/>
    <property type="match status" value="1"/>
</dbReference>
<dbReference type="InterPro" id="IPR029068">
    <property type="entry name" value="Glyas_Bleomycin-R_OHBP_Dase"/>
</dbReference>
<dbReference type="AlphaFoldDB" id="A0A6J7JL89"/>
<dbReference type="EMBL" id="CAFBMX010000013">
    <property type="protein sequence ID" value="CAB4943539.1"/>
    <property type="molecule type" value="Genomic_DNA"/>
</dbReference>
<organism evidence="2">
    <name type="scientific">freshwater metagenome</name>
    <dbReference type="NCBI Taxonomy" id="449393"/>
    <lineage>
        <taxon>unclassified sequences</taxon>
        <taxon>metagenomes</taxon>
        <taxon>ecological metagenomes</taxon>
    </lineage>
</organism>
<accession>A0A6J7JL89</accession>
<reference evidence="2" key="1">
    <citation type="submission" date="2020-05" db="EMBL/GenBank/DDBJ databases">
        <authorList>
            <person name="Chiriac C."/>
            <person name="Salcher M."/>
            <person name="Ghai R."/>
            <person name="Kavagutti S V."/>
        </authorList>
    </citation>
    <scope>NUCLEOTIDE SEQUENCE</scope>
</reference>
<dbReference type="InterPro" id="IPR037523">
    <property type="entry name" value="VOC_core"/>
</dbReference>
<gene>
    <name evidence="2" type="ORF">UFOPK3674_01968</name>
</gene>
<proteinExistence type="predicted"/>
<dbReference type="PROSITE" id="PS51819">
    <property type="entry name" value="VOC"/>
    <property type="match status" value="1"/>
</dbReference>
<dbReference type="SUPFAM" id="SSF54593">
    <property type="entry name" value="Glyoxalase/Bleomycin resistance protein/Dihydroxybiphenyl dioxygenase"/>
    <property type="match status" value="1"/>
</dbReference>
<feature type="domain" description="VOC" evidence="1">
    <location>
        <begin position="1"/>
        <end position="100"/>
    </location>
</feature>
<evidence type="ECO:0000259" key="1">
    <source>
        <dbReference type="PROSITE" id="PS51819"/>
    </source>
</evidence>
<name>A0A6J7JL89_9ZZZZ</name>
<protein>
    <submittedName>
        <fullName evidence="2">Unannotated protein</fullName>
    </submittedName>
</protein>
<sequence>MEAELAFWALLGLREVERPAGLDLAGHWVQRDAIQLHLLEAEVPVVPAVGHVALVVSDYDTVVARLRAAGHAAQPRTEYWGAPRTKVHSPAGHLVELLAPTPGG</sequence>